<keyword evidence="4" id="KW-1185">Reference proteome</keyword>
<dbReference type="AlphaFoldDB" id="A0A9P7YSC2"/>
<dbReference type="OrthoDB" id="10025998at2759"/>
<dbReference type="Proteomes" id="UP000824998">
    <property type="component" value="Unassembled WGS sequence"/>
</dbReference>
<evidence type="ECO:0000313" key="4">
    <source>
        <dbReference type="Proteomes" id="UP000824998"/>
    </source>
</evidence>
<dbReference type="Pfam" id="PF18922">
    <property type="entry name" value="DUF5672"/>
    <property type="match status" value="1"/>
</dbReference>
<name>A0A9P7YSC2_9HELO</name>
<organism evidence="3 4">
    <name type="scientific">Amylocarpus encephaloides</name>
    <dbReference type="NCBI Taxonomy" id="45428"/>
    <lineage>
        <taxon>Eukaryota</taxon>
        <taxon>Fungi</taxon>
        <taxon>Dikarya</taxon>
        <taxon>Ascomycota</taxon>
        <taxon>Pezizomycotina</taxon>
        <taxon>Leotiomycetes</taxon>
        <taxon>Helotiales</taxon>
        <taxon>Helotiales incertae sedis</taxon>
        <taxon>Amylocarpus</taxon>
    </lineage>
</organism>
<sequence length="297" mass="33801">MRASQRIAVTAAFIVIIAVSIIITSTPIGGRYRLLVVQPPKVIGDVTVPPKVNTPPAVAISNEKAAVIVESRPLENLIPIILHFSSVLGPEWPVHVFTTKPNMGLFADSDVFQRNVGAGRFQVRPLPEDETLKSNTSVSAFFTKPWIWEQMAPAQHVLLFQADSILCSKAPQRMEEFLEYDFVGAPIRRNLGIRYNGGLSLRNRTMCLDITRNHDWLEDSHGENSKGELDYEDQWFRKKIEEYPGSTLPESDVAVKFSVETLWYDKPLGFHQPDIWQKEHMAEIYKWCPEYRMCTTE</sequence>
<gene>
    <name evidence="3" type="ORF">BJ875DRAFT_451289</name>
</gene>
<evidence type="ECO:0000313" key="3">
    <source>
        <dbReference type="EMBL" id="KAG9238325.1"/>
    </source>
</evidence>
<feature type="domain" description="DUF5672" evidence="2">
    <location>
        <begin position="121"/>
        <end position="271"/>
    </location>
</feature>
<reference evidence="3" key="1">
    <citation type="journal article" date="2021" name="IMA Fungus">
        <title>Genomic characterization of three marine fungi, including Emericellopsis atlantica sp. nov. with signatures of a generalist lifestyle and marine biomass degradation.</title>
        <authorList>
            <person name="Hagestad O.C."/>
            <person name="Hou L."/>
            <person name="Andersen J.H."/>
            <person name="Hansen E.H."/>
            <person name="Altermark B."/>
            <person name="Li C."/>
            <person name="Kuhnert E."/>
            <person name="Cox R.J."/>
            <person name="Crous P.W."/>
            <person name="Spatafora J.W."/>
            <person name="Lail K."/>
            <person name="Amirebrahimi M."/>
            <person name="Lipzen A."/>
            <person name="Pangilinan J."/>
            <person name="Andreopoulos W."/>
            <person name="Hayes R.D."/>
            <person name="Ng V."/>
            <person name="Grigoriev I.V."/>
            <person name="Jackson S.A."/>
            <person name="Sutton T.D.S."/>
            <person name="Dobson A.D.W."/>
            <person name="Rama T."/>
        </authorList>
    </citation>
    <scope>NUCLEOTIDE SEQUENCE</scope>
    <source>
        <strain evidence="3">TRa018bII</strain>
    </source>
</reference>
<feature type="transmembrane region" description="Helical" evidence="1">
    <location>
        <begin position="7"/>
        <end position="28"/>
    </location>
</feature>
<keyword evidence="1" id="KW-0812">Transmembrane</keyword>
<proteinExistence type="predicted"/>
<dbReference type="EMBL" id="MU251371">
    <property type="protein sequence ID" value="KAG9238325.1"/>
    <property type="molecule type" value="Genomic_DNA"/>
</dbReference>
<keyword evidence="1" id="KW-0472">Membrane</keyword>
<protein>
    <recommendedName>
        <fullName evidence="2">DUF5672 domain-containing protein</fullName>
    </recommendedName>
</protein>
<evidence type="ECO:0000259" key="2">
    <source>
        <dbReference type="Pfam" id="PF18922"/>
    </source>
</evidence>
<dbReference type="InterPro" id="IPR043729">
    <property type="entry name" value="DUF5672"/>
</dbReference>
<evidence type="ECO:0000256" key="1">
    <source>
        <dbReference type="SAM" id="Phobius"/>
    </source>
</evidence>
<accession>A0A9P7YSC2</accession>
<keyword evidence="1" id="KW-1133">Transmembrane helix</keyword>
<comment type="caution">
    <text evidence="3">The sequence shown here is derived from an EMBL/GenBank/DDBJ whole genome shotgun (WGS) entry which is preliminary data.</text>
</comment>